<keyword evidence="1" id="KW-0472">Membrane</keyword>
<keyword evidence="3" id="KW-1185">Reference proteome</keyword>
<evidence type="ECO:0000313" key="2">
    <source>
        <dbReference type="EMBL" id="MBB6180519.1"/>
    </source>
</evidence>
<comment type="caution">
    <text evidence="2">The sequence shown here is derived from an EMBL/GenBank/DDBJ whole genome shotgun (WGS) entry which is preliminary data.</text>
</comment>
<organism evidence="2 3">
    <name type="scientific">Pseudorhizobium flavum</name>
    <dbReference type="NCBI Taxonomy" id="1335061"/>
    <lineage>
        <taxon>Bacteria</taxon>
        <taxon>Pseudomonadati</taxon>
        <taxon>Pseudomonadota</taxon>
        <taxon>Alphaproteobacteria</taxon>
        <taxon>Hyphomicrobiales</taxon>
        <taxon>Rhizobiaceae</taxon>
        <taxon>Rhizobium/Agrobacterium group</taxon>
        <taxon>Pseudorhizobium</taxon>
    </lineage>
</organism>
<dbReference type="Proteomes" id="UP000535501">
    <property type="component" value="Unassembled WGS sequence"/>
</dbReference>
<reference evidence="2 3" key="1">
    <citation type="submission" date="2020-08" db="EMBL/GenBank/DDBJ databases">
        <title>Genomic Encyclopedia of Type Strains, Phase IV (KMG-IV): sequencing the most valuable type-strain genomes for metagenomic binning, comparative biology and taxonomic classification.</title>
        <authorList>
            <person name="Goeker M."/>
        </authorList>
    </citation>
    <scope>NUCLEOTIDE SEQUENCE [LARGE SCALE GENOMIC DNA]</scope>
    <source>
        <strain evidence="2 3">DSM 102134</strain>
    </source>
</reference>
<dbReference type="InterPro" id="IPR007047">
    <property type="entry name" value="Flp_Fap"/>
</dbReference>
<evidence type="ECO:0000313" key="3">
    <source>
        <dbReference type="Proteomes" id="UP000535501"/>
    </source>
</evidence>
<dbReference type="RefSeq" id="WP_077548566.1">
    <property type="nucleotide sequence ID" value="NZ_JACHEJ010000005.1"/>
</dbReference>
<sequence length="61" mass="6435">MSKFFARFKKDESGATAIEYGLIAALISVALIAGATTLGNTLNDTFTSLSGKMQNANAKTY</sequence>
<evidence type="ECO:0000256" key="1">
    <source>
        <dbReference type="SAM" id="Phobius"/>
    </source>
</evidence>
<protein>
    <submittedName>
        <fullName evidence="2">Pilus assembly protein Flp/PilA</fullName>
    </submittedName>
</protein>
<dbReference type="EMBL" id="JACHEJ010000005">
    <property type="protein sequence ID" value="MBB6180519.1"/>
    <property type="molecule type" value="Genomic_DNA"/>
</dbReference>
<feature type="transmembrane region" description="Helical" evidence="1">
    <location>
        <begin position="20"/>
        <end position="39"/>
    </location>
</feature>
<dbReference type="Pfam" id="PF04964">
    <property type="entry name" value="Flp_Fap"/>
    <property type="match status" value="1"/>
</dbReference>
<accession>A0A7W9YY35</accession>
<gene>
    <name evidence="2" type="ORF">HNQ75_002498</name>
</gene>
<keyword evidence="1" id="KW-0812">Transmembrane</keyword>
<name>A0A7W9YY35_9HYPH</name>
<dbReference type="AlphaFoldDB" id="A0A7W9YY35"/>
<keyword evidence="1" id="KW-1133">Transmembrane helix</keyword>
<proteinExistence type="predicted"/>